<dbReference type="EMBL" id="MHFR01000004">
    <property type="protein sequence ID" value="OGW99540.1"/>
    <property type="molecule type" value="Genomic_DNA"/>
</dbReference>
<dbReference type="Gene3D" id="4.10.520.10">
    <property type="entry name" value="IHF-like DNA-binding proteins"/>
    <property type="match status" value="1"/>
</dbReference>
<dbReference type="PANTHER" id="PTHR33175:SF2">
    <property type="entry name" value="INTEGRATION HOST FACTOR SUBUNIT ALPHA"/>
    <property type="match status" value="1"/>
</dbReference>
<dbReference type="AlphaFoldDB" id="A0A1G1L2Y5"/>
<evidence type="ECO:0000256" key="2">
    <source>
        <dbReference type="ARBA" id="ARBA00023125"/>
    </source>
</evidence>
<comment type="similarity">
    <text evidence="1 3">Belongs to the bacterial histone-like protein family.</text>
</comment>
<dbReference type="SMART" id="SM00411">
    <property type="entry name" value="BHL"/>
    <property type="match status" value="1"/>
</dbReference>
<dbReference type="GO" id="GO:0005829">
    <property type="term" value="C:cytosol"/>
    <property type="evidence" value="ECO:0007669"/>
    <property type="project" value="TreeGrafter"/>
</dbReference>
<proteinExistence type="inferred from homology"/>
<organism evidence="4 5">
    <name type="scientific">Candidatus Danuiimicrobium aquiferis</name>
    <dbReference type="NCBI Taxonomy" id="1801832"/>
    <lineage>
        <taxon>Bacteria</taxon>
        <taxon>Pseudomonadati</taxon>
        <taxon>Candidatus Omnitrophota</taxon>
        <taxon>Candidatus Danuiimicrobium</taxon>
    </lineage>
</organism>
<protein>
    <submittedName>
        <fullName evidence="4">Integration host factor subunit beta</fullName>
    </submittedName>
</protein>
<dbReference type="CDD" id="cd13836">
    <property type="entry name" value="IHF_B"/>
    <property type="match status" value="1"/>
</dbReference>
<accession>A0A1G1L2Y5</accession>
<evidence type="ECO:0000313" key="4">
    <source>
        <dbReference type="EMBL" id="OGW99540.1"/>
    </source>
</evidence>
<evidence type="ECO:0000256" key="3">
    <source>
        <dbReference type="RuleBase" id="RU003939"/>
    </source>
</evidence>
<dbReference type="GO" id="GO:0003677">
    <property type="term" value="F:DNA binding"/>
    <property type="evidence" value="ECO:0007669"/>
    <property type="project" value="UniProtKB-KW"/>
</dbReference>
<gene>
    <name evidence="4" type="ORF">A3G33_07820</name>
</gene>
<keyword evidence="2" id="KW-0238">DNA-binding</keyword>
<dbReference type="PRINTS" id="PR01727">
    <property type="entry name" value="DNABINDINGHU"/>
</dbReference>
<dbReference type="InterPro" id="IPR000119">
    <property type="entry name" value="Hist_DNA-bd"/>
</dbReference>
<dbReference type="InterPro" id="IPR010992">
    <property type="entry name" value="IHF-like_DNA-bd_dom_sf"/>
</dbReference>
<comment type="caution">
    <text evidence="4">The sequence shown here is derived from an EMBL/GenBank/DDBJ whole genome shotgun (WGS) entry which is preliminary data.</text>
</comment>
<evidence type="ECO:0000313" key="5">
    <source>
        <dbReference type="Proteomes" id="UP000178187"/>
    </source>
</evidence>
<dbReference type="GO" id="GO:0030527">
    <property type="term" value="F:structural constituent of chromatin"/>
    <property type="evidence" value="ECO:0007669"/>
    <property type="project" value="InterPro"/>
</dbReference>
<dbReference type="Pfam" id="PF00216">
    <property type="entry name" value="Bac_DNA_binding"/>
    <property type="match status" value="1"/>
</dbReference>
<dbReference type="PANTHER" id="PTHR33175">
    <property type="entry name" value="DNA-BINDING PROTEIN HU"/>
    <property type="match status" value="1"/>
</dbReference>
<reference evidence="4 5" key="1">
    <citation type="journal article" date="2016" name="Nat. Commun.">
        <title>Thousands of microbial genomes shed light on interconnected biogeochemical processes in an aquifer system.</title>
        <authorList>
            <person name="Anantharaman K."/>
            <person name="Brown C.T."/>
            <person name="Hug L.A."/>
            <person name="Sharon I."/>
            <person name="Castelle C.J."/>
            <person name="Probst A.J."/>
            <person name="Thomas B.C."/>
            <person name="Singh A."/>
            <person name="Wilkins M.J."/>
            <person name="Karaoz U."/>
            <person name="Brodie E.L."/>
            <person name="Williams K.H."/>
            <person name="Hubbard S.S."/>
            <person name="Banfield J.F."/>
        </authorList>
    </citation>
    <scope>NUCLEOTIDE SEQUENCE [LARGE SCALE GENOMIC DNA]</scope>
</reference>
<evidence type="ECO:0000256" key="1">
    <source>
        <dbReference type="ARBA" id="ARBA00010529"/>
    </source>
</evidence>
<name>A0A1G1L2Y5_9BACT</name>
<dbReference type="Proteomes" id="UP000178187">
    <property type="component" value="Unassembled WGS sequence"/>
</dbReference>
<dbReference type="SUPFAM" id="SSF47729">
    <property type="entry name" value="IHF-like DNA-binding proteins"/>
    <property type="match status" value="1"/>
</dbReference>
<sequence length="90" mass="10336">MTKKDIVMKVSIDTNLTQVDVKKIVQRTLDAILESLERGETVELRNFGVFKVKVRRGRIGRNPRTGQEVQVPEKRVVVFKPGLVLKHQIK</sequence>